<accession>A0ABN8MJG3</accession>
<name>A0ABN8MJG3_9CNID</name>
<evidence type="ECO:0000313" key="1">
    <source>
        <dbReference type="EMBL" id="CAH3028169.1"/>
    </source>
</evidence>
<dbReference type="EMBL" id="CALNXI010000495">
    <property type="protein sequence ID" value="CAH3028169.1"/>
    <property type="molecule type" value="Genomic_DNA"/>
</dbReference>
<proteinExistence type="predicted"/>
<feature type="non-terminal residue" evidence="1">
    <location>
        <position position="152"/>
    </location>
</feature>
<sequence length="152" mass="17424">MPEAFPAAGNEKWDSWLSHFEDCAVINELNDARKAKFLAVRMRGAALLQLQSLSPDARGNYTDLKSTLREKFAPKERVELHKAEFRARRRERDEKLPHLASSMRRLVGKAYPDAIPDLQDSLAKDQFIDALEDREIRMKIRESGSKTLDEAV</sequence>
<gene>
    <name evidence="1" type="ORF">PEVE_00033319</name>
</gene>
<dbReference type="PANTHER" id="PTHR19963:SF30">
    <property type="entry name" value="ENDONUCLEASE_EXONUCLEASE_PHOSPHATASE DOMAIN-CONTAINING PROTEIN"/>
    <property type="match status" value="1"/>
</dbReference>
<evidence type="ECO:0000313" key="2">
    <source>
        <dbReference type="Proteomes" id="UP001159427"/>
    </source>
</evidence>
<protein>
    <submittedName>
        <fullName evidence="1">Uncharacterized protein</fullName>
    </submittedName>
</protein>
<dbReference type="Proteomes" id="UP001159427">
    <property type="component" value="Unassembled WGS sequence"/>
</dbReference>
<dbReference type="PANTHER" id="PTHR19963">
    <property type="entry name" value="CCHC-TYPE DOMAIN-CONTAINING PROTEIN"/>
    <property type="match status" value="1"/>
</dbReference>
<keyword evidence="2" id="KW-1185">Reference proteome</keyword>
<reference evidence="1 2" key="1">
    <citation type="submission" date="2022-05" db="EMBL/GenBank/DDBJ databases">
        <authorList>
            <consortium name="Genoscope - CEA"/>
            <person name="William W."/>
        </authorList>
    </citation>
    <scope>NUCLEOTIDE SEQUENCE [LARGE SCALE GENOMIC DNA]</scope>
</reference>
<organism evidence="1 2">
    <name type="scientific">Porites evermanni</name>
    <dbReference type="NCBI Taxonomy" id="104178"/>
    <lineage>
        <taxon>Eukaryota</taxon>
        <taxon>Metazoa</taxon>
        <taxon>Cnidaria</taxon>
        <taxon>Anthozoa</taxon>
        <taxon>Hexacorallia</taxon>
        <taxon>Scleractinia</taxon>
        <taxon>Fungiina</taxon>
        <taxon>Poritidae</taxon>
        <taxon>Porites</taxon>
    </lineage>
</organism>
<comment type="caution">
    <text evidence="1">The sequence shown here is derived from an EMBL/GenBank/DDBJ whole genome shotgun (WGS) entry which is preliminary data.</text>
</comment>